<dbReference type="InterPro" id="IPR045229">
    <property type="entry name" value="TPP_enz"/>
</dbReference>
<dbReference type="GO" id="GO:0005739">
    <property type="term" value="C:mitochondrion"/>
    <property type="evidence" value="ECO:0007669"/>
    <property type="project" value="TreeGrafter"/>
</dbReference>
<dbReference type="GO" id="GO:0009097">
    <property type="term" value="P:isoleucine biosynthetic process"/>
    <property type="evidence" value="ECO:0007669"/>
    <property type="project" value="TreeGrafter"/>
</dbReference>
<dbReference type="GO" id="GO:0003984">
    <property type="term" value="F:acetolactate synthase activity"/>
    <property type="evidence" value="ECO:0007669"/>
    <property type="project" value="TreeGrafter"/>
</dbReference>
<protein>
    <recommendedName>
        <fullName evidence="2">Thiamine pyrophosphate enzyme TPP-binding domain-containing protein</fullName>
    </recommendedName>
</protein>
<dbReference type="GO" id="GO:0009099">
    <property type="term" value="P:L-valine biosynthetic process"/>
    <property type="evidence" value="ECO:0007669"/>
    <property type="project" value="TreeGrafter"/>
</dbReference>
<accession>A0A8H6IFA6</accession>
<proteinExistence type="inferred from homology"/>
<gene>
    <name evidence="3" type="ORF">DFP72DRAFT_799873</name>
</gene>
<name>A0A8H6IFA6_9AGAR</name>
<dbReference type="GO" id="GO:0030976">
    <property type="term" value="F:thiamine pyrophosphate binding"/>
    <property type="evidence" value="ECO:0007669"/>
    <property type="project" value="InterPro"/>
</dbReference>
<dbReference type="GO" id="GO:0005948">
    <property type="term" value="C:acetolactate synthase complex"/>
    <property type="evidence" value="ECO:0007669"/>
    <property type="project" value="TreeGrafter"/>
</dbReference>
<reference evidence="3 4" key="1">
    <citation type="submission" date="2020-07" db="EMBL/GenBank/DDBJ databases">
        <title>Comparative genomics of pyrophilous fungi reveals a link between fire events and developmental genes.</title>
        <authorList>
            <consortium name="DOE Joint Genome Institute"/>
            <person name="Steindorff A.S."/>
            <person name="Carver A."/>
            <person name="Calhoun S."/>
            <person name="Stillman K."/>
            <person name="Liu H."/>
            <person name="Lipzen A."/>
            <person name="Pangilinan J."/>
            <person name="Labutti K."/>
            <person name="Bruns T.D."/>
            <person name="Grigoriev I.V."/>
        </authorList>
    </citation>
    <scope>NUCLEOTIDE SEQUENCE [LARGE SCALE GENOMIC DNA]</scope>
    <source>
        <strain evidence="3 4">CBS 144469</strain>
    </source>
</reference>
<dbReference type="InterPro" id="IPR029061">
    <property type="entry name" value="THDP-binding"/>
</dbReference>
<evidence type="ECO:0000256" key="1">
    <source>
        <dbReference type="ARBA" id="ARBA00007812"/>
    </source>
</evidence>
<dbReference type="AlphaFoldDB" id="A0A8H6IFA6"/>
<evidence type="ECO:0000313" key="3">
    <source>
        <dbReference type="EMBL" id="KAF6764398.1"/>
    </source>
</evidence>
<dbReference type="SUPFAM" id="SSF52518">
    <property type="entry name" value="Thiamin diphosphate-binding fold (THDP-binding)"/>
    <property type="match status" value="1"/>
</dbReference>
<keyword evidence="4" id="KW-1185">Reference proteome</keyword>
<dbReference type="Gene3D" id="3.40.50.970">
    <property type="match status" value="1"/>
</dbReference>
<feature type="domain" description="Thiamine pyrophosphate enzyme TPP-binding" evidence="2">
    <location>
        <begin position="3"/>
        <end position="46"/>
    </location>
</feature>
<dbReference type="Pfam" id="PF02775">
    <property type="entry name" value="TPP_enzyme_C"/>
    <property type="match status" value="1"/>
</dbReference>
<dbReference type="InterPro" id="IPR011766">
    <property type="entry name" value="TPP_enzyme_TPP-bd"/>
</dbReference>
<comment type="similarity">
    <text evidence="1">Belongs to the TPP enzyme family.</text>
</comment>
<dbReference type="OrthoDB" id="16262at2759"/>
<evidence type="ECO:0000313" key="4">
    <source>
        <dbReference type="Proteomes" id="UP000521943"/>
    </source>
</evidence>
<sequence length="80" mass="8874">MTNPNFALLAQAMGVHAIRCSSVAELPAKMKEVLEYDNGRPVVLECLVKKDEHVFPMFSAGKALHEQLLHPMLREGVTSK</sequence>
<dbReference type="Proteomes" id="UP000521943">
    <property type="component" value="Unassembled WGS sequence"/>
</dbReference>
<evidence type="ECO:0000259" key="2">
    <source>
        <dbReference type="Pfam" id="PF02775"/>
    </source>
</evidence>
<dbReference type="GO" id="GO:0050660">
    <property type="term" value="F:flavin adenine dinucleotide binding"/>
    <property type="evidence" value="ECO:0007669"/>
    <property type="project" value="TreeGrafter"/>
</dbReference>
<comment type="caution">
    <text evidence="3">The sequence shown here is derived from an EMBL/GenBank/DDBJ whole genome shotgun (WGS) entry which is preliminary data.</text>
</comment>
<dbReference type="PANTHER" id="PTHR18968:SF13">
    <property type="entry name" value="ACETOLACTATE SYNTHASE CATALYTIC SUBUNIT, MITOCHONDRIAL"/>
    <property type="match status" value="1"/>
</dbReference>
<dbReference type="EMBL" id="JACGCI010000004">
    <property type="protein sequence ID" value="KAF6764398.1"/>
    <property type="molecule type" value="Genomic_DNA"/>
</dbReference>
<organism evidence="3 4">
    <name type="scientific">Ephemerocybe angulata</name>
    <dbReference type="NCBI Taxonomy" id="980116"/>
    <lineage>
        <taxon>Eukaryota</taxon>
        <taxon>Fungi</taxon>
        <taxon>Dikarya</taxon>
        <taxon>Basidiomycota</taxon>
        <taxon>Agaricomycotina</taxon>
        <taxon>Agaricomycetes</taxon>
        <taxon>Agaricomycetidae</taxon>
        <taxon>Agaricales</taxon>
        <taxon>Agaricineae</taxon>
        <taxon>Psathyrellaceae</taxon>
        <taxon>Ephemerocybe</taxon>
    </lineage>
</organism>
<dbReference type="PANTHER" id="PTHR18968">
    <property type="entry name" value="THIAMINE PYROPHOSPHATE ENZYMES"/>
    <property type="match status" value="1"/>
</dbReference>